<dbReference type="Proteomes" id="UP000027195">
    <property type="component" value="Unassembled WGS sequence"/>
</dbReference>
<dbReference type="InterPro" id="IPR050327">
    <property type="entry name" value="Proton-linked_MCT"/>
</dbReference>
<keyword evidence="7" id="KW-1185">Reference proteome</keyword>
<dbReference type="PANTHER" id="PTHR11360:SF177">
    <property type="entry name" value="RIBOFLAVIN TRANSPORTER MCH5"/>
    <property type="match status" value="1"/>
</dbReference>
<feature type="transmembrane region" description="Helical" evidence="4">
    <location>
        <begin position="210"/>
        <end position="235"/>
    </location>
</feature>
<reference evidence="7" key="1">
    <citation type="journal article" date="2014" name="Proc. Natl. Acad. Sci. U.S.A.">
        <title>Extensive sampling of basidiomycete genomes demonstrates inadequacy of the white-rot/brown-rot paradigm for wood decay fungi.</title>
        <authorList>
            <person name="Riley R."/>
            <person name="Salamov A.A."/>
            <person name="Brown D.W."/>
            <person name="Nagy L.G."/>
            <person name="Floudas D."/>
            <person name="Held B.W."/>
            <person name="Levasseur A."/>
            <person name="Lombard V."/>
            <person name="Morin E."/>
            <person name="Otillar R."/>
            <person name="Lindquist E.A."/>
            <person name="Sun H."/>
            <person name="LaButti K.M."/>
            <person name="Schmutz J."/>
            <person name="Jabbour D."/>
            <person name="Luo H."/>
            <person name="Baker S.E."/>
            <person name="Pisabarro A.G."/>
            <person name="Walton J.D."/>
            <person name="Blanchette R.A."/>
            <person name="Henrissat B."/>
            <person name="Martin F."/>
            <person name="Cullen D."/>
            <person name="Hibbett D.S."/>
            <person name="Grigoriev I.V."/>
        </authorList>
    </citation>
    <scope>NUCLEOTIDE SEQUENCE [LARGE SCALE GENOMIC DNA]</scope>
    <source>
        <strain evidence="7">FD-172 SS1</strain>
    </source>
</reference>
<dbReference type="PANTHER" id="PTHR11360">
    <property type="entry name" value="MONOCARBOXYLATE TRANSPORTER"/>
    <property type="match status" value="1"/>
</dbReference>
<keyword evidence="4" id="KW-0812">Transmembrane</keyword>
<keyword evidence="4" id="KW-0472">Membrane</keyword>
<proteinExistence type="inferred from homology"/>
<evidence type="ECO:0000256" key="3">
    <source>
        <dbReference type="SAM" id="MobiDB-lite"/>
    </source>
</evidence>
<evidence type="ECO:0000313" key="7">
    <source>
        <dbReference type="Proteomes" id="UP000027195"/>
    </source>
</evidence>
<keyword evidence="4" id="KW-1133">Transmembrane helix</keyword>
<dbReference type="OrthoDB" id="6509908at2759"/>
<evidence type="ECO:0000256" key="4">
    <source>
        <dbReference type="SAM" id="Phobius"/>
    </source>
</evidence>
<feature type="domain" description="Major facilitator superfamily (MFS) profile" evidence="5">
    <location>
        <begin position="244"/>
        <end position="449"/>
    </location>
</feature>
<dbReference type="GO" id="GO:0016020">
    <property type="term" value="C:membrane"/>
    <property type="evidence" value="ECO:0007669"/>
    <property type="project" value="UniProtKB-SubCell"/>
</dbReference>
<dbReference type="InterPro" id="IPR036259">
    <property type="entry name" value="MFS_trans_sf"/>
</dbReference>
<dbReference type="SUPFAM" id="SSF103473">
    <property type="entry name" value="MFS general substrate transporter"/>
    <property type="match status" value="1"/>
</dbReference>
<comment type="subcellular location">
    <subcellularLocation>
        <location evidence="1">Membrane</location>
        <topology evidence="1">Multi-pass membrane protein</topology>
    </subcellularLocation>
</comment>
<feature type="transmembrane region" description="Helical" evidence="4">
    <location>
        <begin position="90"/>
        <end position="117"/>
    </location>
</feature>
<feature type="transmembrane region" description="Helical" evidence="4">
    <location>
        <begin position="247"/>
        <end position="276"/>
    </location>
</feature>
<protein>
    <recommendedName>
        <fullName evidence="5">Major facilitator superfamily (MFS) profile domain-containing protein</fullName>
    </recommendedName>
</protein>
<sequence>MAAVTINDTIVSGNHTFEPLDKETSDAESPSQLSRVESPVGRVLPSPPDGGRDAWLTVLGSTIVSFCAFGCINAFGQFADFYSKGYLDNYAITLITMIGAVQVFILYLMGGFIGALFDAIGPRYLIPASGITISFSLFMLSITKPQQIWQQYLTQSVLYSIGAALGFYPAVSVIPHWFRKRAAFAMGFVYAGSGVSGIILPIMLNRLFPILGFGWTVRIVAFMVLGLYAIASLLIKSPRPRKPMPNLLTLLDFAAFLDLRFTLFAIGAWFNIVAVFNPYFYIGAYSTVVNPDSRVTPYLLAIMCGCSIPGRIVPGLIADKFGRFNTVAVASTISSIFILSLWYLSTSEASLIAFACLYGILSGPFFAVMPACVAQITPIERIGGRIGILLTFLSTGALLGSPVGGVFIRTESVENFQHLVLFTGVISLVGSFFFIVARFVCDKRLLVAV</sequence>
<feature type="transmembrane region" description="Helical" evidence="4">
    <location>
        <begin position="420"/>
        <end position="441"/>
    </location>
</feature>
<organism evidence="6 7">
    <name type="scientific">Botryobasidium botryosum (strain FD-172 SS1)</name>
    <dbReference type="NCBI Taxonomy" id="930990"/>
    <lineage>
        <taxon>Eukaryota</taxon>
        <taxon>Fungi</taxon>
        <taxon>Dikarya</taxon>
        <taxon>Basidiomycota</taxon>
        <taxon>Agaricomycotina</taxon>
        <taxon>Agaricomycetes</taxon>
        <taxon>Cantharellales</taxon>
        <taxon>Botryobasidiaceae</taxon>
        <taxon>Botryobasidium</taxon>
    </lineage>
</organism>
<feature type="transmembrane region" description="Helical" evidence="4">
    <location>
        <begin position="183"/>
        <end position="204"/>
    </location>
</feature>
<feature type="transmembrane region" description="Helical" evidence="4">
    <location>
        <begin position="324"/>
        <end position="345"/>
    </location>
</feature>
<accession>A0A067MJ26</accession>
<feature type="transmembrane region" description="Helical" evidence="4">
    <location>
        <begin position="149"/>
        <end position="171"/>
    </location>
</feature>
<evidence type="ECO:0000313" key="6">
    <source>
        <dbReference type="EMBL" id="KDQ15554.1"/>
    </source>
</evidence>
<feature type="transmembrane region" description="Helical" evidence="4">
    <location>
        <begin position="296"/>
        <end position="317"/>
    </location>
</feature>
<dbReference type="InterPro" id="IPR020846">
    <property type="entry name" value="MFS_dom"/>
</dbReference>
<evidence type="ECO:0000256" key="2">
    <source>
        <dbReference type="ARBA" id="ARBA00006727"/>
    </source>
</evidence>
<dbReference type="InterPro" id="IPR011701">
    <property type="entry name" value="MFS"/>
</dbReference>
<feature type="transmembrane region" description="Helical" evidence="4">
    <location>
        <begin position="386"/>
        <end position="408"/>
    </location>
</feature>
<feature type="region of interest" description="Disordered" evidence="3">
    <location>
        <begin position="15"/>
        <end position="47"/>
    </location>
</feature>
<dbReference type="GO" id="GO:0022857">
    <property type="term" value="F:transmembrane transporter activity"/>
    <property type="evidence" value="ECO:0007669"/>
    <property type="project" value="InterPro"/>
</dbReference>
<evidence type="ECO:0000259" key="5">
    <source>
        <dbReference type="PROSITE" id="PS50850"/>
    </source>
</evidence>
<dbReference type="HOGENOM" id="CLU_001265_1_2_1"/>
<dbReference type="PROSITE" id="PS50850">
    <property type="entry name" value="MFS"/>
    <property type="match status" value="1"/>
</dbReference>
<gene>
    <name evidence="6" type="ORF">BOTBODRAFT_31449</name>
</gene>
<dbReference type="InParanoid" id="A0A067MJ26"/>
<name>A0A067MJ26_BOTB1</name>
<comment type="similarity">
    <text evidence="2">Belongs to the major facilitator superfamily. Monocarboxylate porter (TC 2.A.1.13) family.</text>
</comment>
<feature type="transmembrane region" description="Helical" evidence="4">
    <location>
        <begin position="124"/>
        <end position="143"/>
    </location>
</feature>
<feature type="transmembrane region" description="Helical" evidence="4">
    <location>
        <begin position="351"/>
        <end position="374"/>
    </location>
</feature>
<dbReference type="Gene3D" id="1.20.1250.20">
    <property type="entry name" value="MFS general substrate transporter like domains"/>
    <property type="match status" value="2"/>
</dbReference>
<feature type="transmembrane region" description="Helical" evidence="4">
    <location>
        <begin position="54"/>
        <end position="78"/>
    </location>
</feature>
<dbReference type="EMBL" id="KL198031">
    <property type="protein sequence ID" value="KDQ15554.1"/>
    <property type="molecule type" value="Genomic_DNA"/>
</dbReference>
<evidence type="ECO:0000256" key="1">
    <source>
        <dbReference type="ARBA" id="ARBA00004141"/>
    </source>
</evidence>
<dbReference type="AlphaFoldDB" id="A0A067MJ26"/>
<dbReference type="Pfam" id="PF07690">
    <property type="entry name" value="MFS_1"/>
    <property type="match status" value="1"/>
</dbReference>